<gene>
    <name evidence="2" type="ORF">EPI10_011322</name>
</gene>
<dbReference type="Proteomes" id="UP000325315">
    <property type="component" value="Unassembled WGS sequence"/>
</dbReference>
<dbReference type="Pfam" id="PF03732">
    <property type="entry name" value="Retrotrans_gag"/>
    <property type="match status" value="1"/>
</dbReference>
<proteinExistence type="predicted"/>
<evidence type="ECO:0000313" key="3">
    <source>
        <dbReference type="Proteomes" id="UP000325315"/>
    </source>
</evidence>
<accession>A0A5B6W8I4</accession>
<evidence type="ECO:0000259" key="1">
    <source>
        <dbReference type="Pfam" id="PF03732"/>
    </source>
</evidence>
<dbReference type="AlphaFoldDB" id="A0A5B6W8I4"/>
<reference evidence="3" key="1">
    <citation type="journal article" date="2019" name="Plant Biotechnol. J.">
        <title>Genome sequencing of the Australian wild diploid species Gossypium australe highlights disease resistance and delayed gland morphogenesis.</title>
        <authorList>
            <person name="Cai Y."/>
            <person name="Cai X."/>
            <person name="Wang Q."/>
            <person name="Wang P."/>
            <person name="Zhang Y."/>
            <person name="Cai C."/>
            <person name="Xu Y."/>
            <person name="Wang K."/>
            <person name="Zhou Z."/>
            <person name="Wang C."/>
            <person name="Geng S."/>
            <person name="Li B."/>
            <person name="Dong Q."/>
            <person name="Hou Y."/>
            <person name="Wang H."/>
            <person name="Ai P."/>
            <person name="Liu Z."/>
            <person name="Yi F."/>
            <person name="Sun M."/>
            <person name="An G."/>
            <person name="Cheng J."/>
            <person name="Zhang Y."/>
            <person name="Shi Q."/>
            <person name="Xie Y."/>
            <person name="Shi X."/>
            <person name="Chang Y."/>
            <person name="Huang F."/>
            <person name="Chen Y."/>
            <person name="Hong S."/>
            <person name="Mi L."/>
            <person name="Sun Q."/>
            <person name="Zhang L."/>
            <person name="Zhou B."/>
            <person name="Peng R."/>
            <person name="Zhang X."/>
            <person name="Liu F."/>
        </authorList>
    </citation>
    <scope>NUCLEOTIDE SEQUENCE [LARGE SCALE GENOMIC DNA]</scope>
    <source>
        <strain evidence="3">cv. PA1801</strain>
    </source>
</reference>
<feature type="domain" description="Retrotransposon gag" evidence="1">
    <location>
        <begin position="103"/>
        <end position="145"/>
    </location>
</feature>
<dbReference type="PANTHER" id="PTHR33223:SF11">
    <property type="entry name" value="ELEMENT PROTEIN, PUTATIVE-RELATED"/>
    <property type="match status" value="1"/>
</dbReference>
<name>A0A5B6W8I4_9ROSI</name>
<dbReference type="PANTHER" id="PTHR33223">
    <property type="entry name" value="CCHC-TYPE DOMAIN-CONTAINING PROTEIN"/>
    <property type="match status" value="1"/>
</dbReference>
<dbReference type="OrthoDB" id="1435941at2759"/>
<organism evidence="2 3">
    <name type="scientific">Gossypium australe</name>
    <dbReference type="NCBI Taxonomy" id="47621"/>
    <lineage>
        <taxon>Eukaryota</taxon>
        <taxon>Viridiplantae</taxon>
        <taxon>Streptophyta</taxon>
        <taxon>Embryophyta</taxon>
        <taxon>Tracheophyta</taxon>
        <taxon>Spermatophyta</taxon>
        <taxon>Magnoliopsida</taxon>
        <taxon>eudicotyledons</taxon>
        <taxon>Gunneridae</taxon>
        <taxon>Pentapetalae</taxon>
        <taxon>rosids</taxon>
        <taxon>malvids</taxon>
        <taxon>Malvales</taxon>
        <taxon>Malvaceae</taxon>
        <taxon>Malvoideae</taxon>
        <taxon>Gossypium</taxon>
    </lineage>
</organism>
<dbReference type="InterPro" id="IPR005162">
    <property type="entry name" value="Retrotrans_gag_dom"/>
</dbReference>
<sequence>MVQESIMRSVITANNFDIKLTMIQMIHNNLQFRGTMTEDPNQHLKRFLQLCDTLKYNGVTNDAICLRLFLFFLIDNAFSWHQDLSRPGMSSLDSSYRSSSLIAKQQLEGESFHEAWEHFKTLIKKCLHHGFPEWMQLQVFYNGLDAFARSGLDGVVRGALMNRTYEDAYELIEKMAMNSC</sequence>
<comment type="caution">
    <text evidence="2">The sequence shown here is derived from an EMBL/GenBank/DDBJ whole genome shotgun (WGS) entry which is preliminary data.</text>
</comment>
<dbReference type="EMBL" id="SMMG02000004">
    <property type="protein sequence ID" value="KAA3477437.1"/>
    <property type="molecule type" value="Genomic_DNA"/>
</dbReference>
<protein>
    <submittedName>
        <fullName evidence="2">Oligopeptide transporter 4-like</fullName>
    </submittedName>
</protein>
<evidence type="ECO:0000313" key="2">
    <source>
        <dbReference type="EMBL" id="KAA3477437.1"/>
    </source>
</evidence>
<keyword evidence="3" id="KW-1185">Reference proteome</keyword>